<evidence type="ECO:0000256" key="9">
    <source>
        <dbReference type="SAM" id="MobiDB-lite"/>
    </source>
</evidence>
<dbReference type="SUPFAM" id="SSF46689">
    <property type="entry name" value="Homeodomain-like"/>
    <property type="match status" value="2"/>
</dbReference>
<dbReference type="PROSITE" id="PS51293">
    <property type="entry name" value="SANT"/>
    <property type="match status" value="1"/>
</dbReference>
<dbReference type="InterPro" id="IPR017884">
    <property type="entry name" value="SANT_dom"/>
</dbReference>
<dbReference type="AlphaFoldDB" id="A0AA38UV81"/>
<dbReference type="PROSITE" id="PS51294">
    <property type="entry name" value="HTH_MYB"/>
    <property type="match status" value="1"/>
</dbReference>
<sequence length="608" mass="67578">MNGMTLTQRKAQTNHDDIALHEPGAEYHCDACSSDLTHTIRIKCADPVCEAGDGVDLCPTCFCTGQEFASHKRGHPYRLIEISSQPIFSEDWGADEELLLVKGIASHGFGNWKKIAEAVRTHTKEECAAHYNEVYINSKSWPLPPMDRTLDIDVAEFQDRKRRRIAEMNSAPLPPLKPTPVSLPGIHEITGFFPGRLEFEHEIDHEAEDLVKDLEFGVVLQNGGDQIPEDENDLDVKARLRWEDEKKSSGLSGKKGIVAGKSGKGLANGLVNGHHSSSVAPKETPAPNSGNEEGNEDDPEELTQPPPIETDDSLALKFTLMEMYFQRVEKRLESKSIIYDRGLLEYKKIQAAEKKRPREEREIIHRFRPFARLGTAADYEVFTADILYEALLRKRIKELQDQRRLGLQTAGDVEKFDNDCGRRSQIKASNREAFAKAARQSSGPDQRRASLTLHGDDSRNSHDREATPLIGSSSAHIVRRPPAPLNLANSPSLHLLTPGEQALCSQLRILPKPYLVIKETLVREYARRGGKLRRREARDLVKVDVNKTSRVWDFLVQAGFLKITPDVDGTSAPSTSAKPYAIAANGSPVKEVSSTSTAGASSTLHPPF</sequence>
<dbReference type="InterPro" id="IPR016827">
    <property type="entry name" value="Ada2/TADA2"/>
</dbReference>
<dbReference type="EMBL" id="MU801958">
    <property type="protein sequence ID" value="KAJ3985602.1"/>
    <property type="molecule type" value="Genomic_DNA"/>
</dbReference>
<dbReference type="InterPro" id="IPR007526">
    <property type="entry name" value="SWIRM"/>
</dbReference>
<dbReference type="InterPro" id="IPR001005">
    <property type="entry name" value="SANT/Myb"/>
</dbReference>
<dbReference type="Pfam" id="PF25299">
    <property type="entry name" value="ZZ_ADA2"/>
    <property type="match status" value="1"/>
</dbReference>
<evidence type="ECO:0000259" key="12">
    <source>
        <dbReference type="PROSITE" id="PS50934"/>
    </source>
</evidence>
<dbReference type="InterPro" id="IPR000433">
    <property type="entry name" value="Znf_ZZ"/>
</dbReference>
<dbReference type="GO" id="GO:0003682">
    <property type="term" value="F:chromatin binding"/>
    <property type="evidence" value="ECO:0007669"/>
    <property type="project" value="TreeGrafter"/>
</dbReference>
<dbReference type="Proteomes" id="UP001163850">
    <property type="component" value="Unassembled WGS sequence"/>
</dbReference>
<dbReference type="GO" id="GO:0005634">
    <property type="term" value="C:nucleus"/>
    <property type="evidence" value="ECO:0007669"/>
    <property type="project" value="UniProtKB-SubCell"/>
</dbReference>
<dbReference type="Pfam" id="PF04433">
    <property type="entry name" value="SWIRM"/>
    <property type="match status" value="1"/>
</dbReference>
<dbReference type="PROSITE" id="PS50135">
    <property type="entry name" value="ZF_ZZ_2"/>
    <property type="match status" value="1"/>
</dbReference>
<dbReference type="Gene3D" id="1.10.10.10">
    <property type="entry name" value="Winged helix-like DNA-binding domain superfamily/Winged helix DNA-binding domain"/>
    <property type="match status" value="1"/>
</dbReference>
<dbReference type="CDD" id="cd00167">
    <property type="entry name" value="SANT"/>
    <property type="match status" value="1"/>
</dbReference>
<dbReference type="SUPFAM" id="SSF57850">
    <property type="entry name" value="RING/U-box"/>
    <property type="match status" value="1"/>
</dbReference>
<protein>
    <recommendedName>
        <fullName evidence="7">Transcriptional adapter 2</fullName>
    </recommendedName>
</protein>
<dbReference type="GO" id="GO:0070461">
    <property type="term" value="C:SAGA-type complex"/>
    <property type="evidence" value="ECO:0007669"/>
    <property type="project" value="TreeGrafter"/>
</dbReference>
<evidence type="ECO:0000313" key="16">
    <source>
        <dbReference type="Proteomes" id="UP001163850"/>
    </source>
</evidence>
<reference evidence="15" key="1">
    <citation type="submission" date="2022-08" db="EMBL/GenBank/DDBJ databases">
        <authorList>
            <consortium name="DOE Joint Genome Institute"/>
            <person name="Min B."/>
            <person name="Riley R."/>
            <person name="Sierra-Patev S."/>
            <person name="Naranjo-Ortiz M."/>
            <person name="Looney B."/>
            <person name="Konkel Z."/>
            <person name="Slot J.C."/>
            <person name="Sakamoto Y."/>
            <person name="Steenwyk J.L."/>
            <person name="Rokas A."/>
            <person name="Carro J."/>
            <person name="Camarero S."/>
            <person name="Ferreira P."/>
            <person name="Molpeceres G."/>
            <person name="Ruiz-Duenas F.J."/>
            <person name="Serrano A."/>
            <person name="Henrissat B."/>
            <person name="Drula E."/>
            <person name="Hughes K.W."/>
            <person name="Mata J.L."/>
            <person name="Ishikawa N.K."/>
            <person name="Vargas-Isla R."/>
            <person name="Ushijima S."/>
            <person name="Smith C.A."/>
            <person name="Ahrendt S."/>
            <person name="Andreopoulos W."/>
            <person name="He G."/>
            <person name="Labutti K."/>
            <person name="Lipzen A."/>
            <person name="Ng V."/>
            <person name="Sandor L."/>
            <person name="Barry K."/>
            <person name="Martinez A.T."/>
            <person name="Xiao Y."/>
            <person name="Gibbons J.G."/>
            <person name="Terashima K."/>
            <person name="Hibbett D.S."/>
            <person name="Grigoriev I.V."/>
        </authorList>
    </citation>
    <scope>NUCLEOTIDE SEQUENCE</scope>
    <source>
        <strain evidence="15">TFB7829</strain>
    </source>
</reference>
<evidence type="ECO:0000256" key="8">
    <source>
        <dbReference type="PROSITE-ProRule" id="PRU00228"/>
    </source>
</evidence>
<dbReference type="SMART" id="SM00717">
    <property type="entry name" value="SANT"/>
    <property type="match status" value="1"/>
</dbReference>
<feature type="domain" description="SWIRM" evidence="12">
    <location>
        <begin position="476"/>
        <end position="572"/>
    </location>
</feature>
<dbReference type="GO" id="GO:0003713">
    <property type="term" value="F:transcription coactivator activity"/>
    <property type="evidence" value="ECO:0007669"/>
    <property type="project" value="InterPro"/>
</dbReference>
<feature type="domain" description="SANT" evidence="13">
    <location>
        <begin position="87"/>
        <end position="139"/>
    </location>
</feature>
<comment type="subcellular location">
    <subcellularLocation>
        <location evidence="7">Nucleus</location>
    </subcellularLocation>
</comment>
<accession>A0AA38UV81</accession>
<keyword evidence="2 8" id="KW-0863">Zinc-finger</keyword>
<dbReference type="Gene3D" id="1.10.10.60">
    <property type="entry name" value="Homeodomain-like"/>
    <property type="match status" value="1"/>
</dbReference>
<feature type="region of interest" description="Disordered" evidence="9">
    <location>
        <begin position="265"/>
        <end position="310"/>
    </location>
</feature>
<keyword evidence="4 7" id="KW-0805">Transcription regulation</keyword>
<feature type="region of interest" description="Disordered" evidence="9">
    <location>
        <begin position="586"/>
        <end position="608"/>
    </location>
</feature>
<evidence type="ECO:0000259" key="11">
    <source>
        <dbReference type="PROSITE" id="PS50135"/>
    </source>
</evidence>
<comment type="caution">
    <text evidence="15">The sequence shown here is derived from an EMBL/GenBank/DDBJ whole genome shotgun (WGS) entry which is preliminary data.</text>
</comment>
<evidence type="ECO:0000259" key="10">
    <source>
        <dbReference type="PROSITE" id="PS50090"/>
    </source>
</evidence>
<evidence type="ECO:0000256" key="7">
    <source>
        <dbReference type="PIRNR" id="PIRNR025024"/>
    </source>
</evidence>
<evidence type="ECO:0000313" key="15">
    <source>
        <dbReference type="EMBL" id="KAJ3985602.1"/>
    </source>
</evidence>
<dbReference type="PIRSF" id="PIRSF025024">
    <property type="entry name" value="Transcriptional_adaptor_2"/>
    <property type="match status" value="1"/>
</dbReference>
<organism evidence="15 16">
    <name type="scientific">Lentinula detonsa</name>
    <dbReference type="NCBI Taxonomy" id="2804962"/>
    <lineage>
        <taxon>Eukaryota</taxon>
        <taxon>Fungi</taxon>
        <taxon>Dikarya</taxon>
        <taxon>Basidiomycota</taxon>
        <taxon>Agaricomycotina</taxon>
        <taxon>Agaricomycetes</taxon>
        <taxon>Agaricomycetidae</taxon>
        <taxon>Agaricales</taxon>
        <taxon>Marasmiineae</taxon>
        <taxon>Omphalotaceae</taxon>
        <taxon>Lentinula</taxon>
    </lineage>
</organism>
<feature type="domain" description="Myb-like" evidence="10">
    <location>
        <begin position="92"/>
        <end position="135"/>
    </location>
</feature>
<dbReference type="InterPro" id="IPR036388">
    <property type="entry name" value="WH-like_DNA-bd_sf"/>
</dbReference>
<gene>
    <name evidence="15" type="ORF">F5890DRAFT_1509075</name>
</gene>
<dbReference type="FunFam" id="1.10.10.10:FF:000087">
    <property type="entry name" value="Transcriptional adapter 2"/>
    <property type="match status" value="1"/>
</dbReference>
<feature type="region of interest" description="Disordered" evidence="9">
    <location>
        <begin position="431"/>
        <end position="475"/>
    </location>
</feature>
<dbReference type="InterPro" id="IPR017930">
    <property type="entry name" value="Myb_dom"/>
</dbReference>
<evidence type="ECO:0000259" key="14">
    <source>
        <dbReference type="PROSITE" id="PS51294"/>
    </source>
</evidence>
<evidence type="ECO:0000256" key="3">
    <source>
        <dbReference type="ARBA" id="ARBA00022833"/>
    </source>
</evidence>
<dbReference type="PANTHER" id="PTHR12374:SF20">
    <property type="entry name" value="TRANSCRIPTIONAL ADAPTER 2-ALPHA"/>
    <property type="match status" value="1"/>
</dbReference>
<proteinExistence type="predicted"/>
<dbReference type="Pfam" id="PF00249">
    <property type="entry name" value="Myb_DNA-binding"/>
    <property type="match status" value="1"/>
</dbReference>
<dbReference type="InterPro" id="IPR041983">
    <property type="entry name" value="ADA2-like_ZZ"/>
</dbReference>
<dbReference type="PROSITE" id="PS50090">
    <property type="entry name" value="MYB_LIKE"/>
    <property type="match status" value="1"/>
</dbReference>
<evidence type="ECO:0000256" key="4">
    <source>
        <dbReference type="ARBA" id="ARBA00023015"/>
    </source>
</evidence>
<dbReference type="PROSITE" id="PS50934">
    <property type="entry name" value="SWIRM"/>
    <property type="match status" value="1"/>
</dbReference>
<keyword evidence="1" id="KW-0479">Metal-binding</keyword>
<keyword evidence="6 7" id="KW-0539">Nucleus</keyword>
<dbReference type="InterPro" id="IPR009057">
    <property type="entry name" value="Homeodomain-like_sf"/>
</dbReference>
<feature type="compositionally biased region" description="Low complexity" evidence="9">
    <location>
        <begin position="593"/>
        <end position="608"/>
    </location>
</feature>
<feature type="domain" description="HTH myb-type" evidence="14">
    <location>
        <begin position="92"/>
        <end position="139"/>
    </location>
</feature>
<keyword evidence="3" id="KW-0862">Zinc</keyword>
<evidence type="ECO:0000256" key="1">
    <source>
        <dbReference type="ARBA" id="ARBA00022723"/>
    </source>
</evidence>
<keyword evidence="5 7" id="KW-0804">Transcription</keyword>
<feature type="compositionally biased region" description="Basic and acidic residues" evidence="9">
    <location>
        <begin position="454"/>
        <end position="466"/>
    </location>
</feature>
<evidence type="ECO:0000256" key="2">
    <source>
        <dbReference type="ARBA" id="ARBA00022771"/>
    </source>
</evidence>
<dbReference type="InterPro" id="IPR055141">
    <property type="entry name" value="TADA2A_B-like_dom"/>
</dbReference>
<name>A0AA38UV81_9AGAR</name>
<feature type="domain" description="ZZ-type" evidence="11">
    <location>
        <begin position="24"/>
        <end position="85"/>
    </location>
</feature>
<dbReference type="PANTHER" id="PTHR12374">
    <property type="entry name" value="TRANSCRIPTIONAL ADAPTOR 2 ADA2 -RELATED"/>
    <property type="match status" value="1"/>
</dbReference>
<evidence type="ECO:0000256" key="5">
    <source>
        <dbReference type="ARBA" id="ARBA00023163"/>
    </source>
</evidence>
<dbReference type="Pfam" id="PF22941">
    <property type="entry name" value="TADA2A-like_3rd"/>
    <property type="match status" value="1"/>
</dbReference>
<dbReference type="CDD" id="cd02335">
    <property type="entry name" value="ZZ_ADA2"/>
    <property type="match status" value="1"/>
</dbReference>
<evidence type="ECO:0000256" key="6">
    <source>
        <dbReference type="ARBA" id="ARBA00023242"/>
    </source>
</evidence>
<dbReference type="GO" id="GO:0008270">
    <property type="term" value="F:zinc ion binding"/>
    <property type="evidence" value="ECO:0007669"/>
    <property type="project" value="UniProtKB-KW"/>
</dbReference>
<evidence type="ECO:0000259" key="13">
    <source>
        <dbReference type="PROSITE" id="PS51293"/>
    </source>
</evidence>
<dbReference type="InterPro" id="IPR043145">
    <property type="entry name" value="Znf_ZZ_sf"/>
</dbReference>
<dbReference type="Gene3D" id="3.30.60.90">
    <property type="match status" value="1"/>
</dbReference>
<dbReference type="GO" id="GO:0006357">
    <property type="term" value="P:regulation of transcription by RNA polymerase II"/>
    <property type="evidence" value="ECO:0007669"/>
    <property type="project" value="InterPro"/>
</dbReference>
<dbReference type="GO" id="GO:0006338">
    <property type="term" value="P:chromatin remodeling"/>
    <property type="evidence" value="ECO:0007669"/>
    <property type="project" value="TreeGrafter"/>
</dbReference>